<dbReference type="PANTHER" id="PTHR24185">
    <property type="entry name" value="CALCIUM-INDEPENDENT PHOSPHOLIPASE A2-GAMMA"/>
    <property type="match status" value="1"/>
</dbReference>
<dbReference type="Pfam" id="PF01734">
    <property type="entry name" value="Patatin"/>
    <property type="match status" value="1"/>
</dbReference>
<dbReference type="PROSITE" id="PS00518">
    <property type="entry name" value="ZF_RING_1"/>
    <property type="match status" value="1"/>
</dbReference>
<dbReference type="SUPFAM" id="SSF52151">
    <property type="entry name" value="FabD/lysophospholipase-like"/>
    <property type="match status" value="1"/>
</dbReference>
<evidence type="ECO:0000259" key="11">
    <source>
        <dbReference type="PROSITE" id="PS51635"/>
    </source>
</evidence>
<dbReference type="InterPro" id="IPR016035">
    <property type="entry name" value="Acyl_Trfase/lysoPLipase"/>
</dbReference>
<keyword evidence="6" id="KW-0443">Lipid metabolism</keyword>
<keyword evidence="1" id="KW-0479">Metal-binding</keyword>
<comment type="caution">
    <text evidence="12">The sequence shown here is derived from an EMBL/GenBank/DDBJ whole genome shotgun (WGS) entry which is preliminary data.</text>
</comment>
<evidence type="ECO:0000313" key="13">
    <source>
        <dbReference type="Proteomes" id="UP001337655"/>
    </source>
</evidence>
<evidence type="ECO:0000256" key="6">
    <source>
        <dbReference type="ARBA" id="ARBA00023098"/>
    </source>
</evidence>
<sequence length="1321" mass="148119">MRRRPMCGHRRQGRDGLPHEKADPAQVQRLRNILTPPDDKQEIWRRHREDKTTKWFGVVRDPAGRPYLEDYGRYASLRMTRLKVAGRQQSPQLVSFIGVTNAGKSSLISMLIQHESVHHEDHFPSPVVGSTTHDSVPTSGDVHLYLDPLRSNDDRPIMYADCEGFEGGEKPPMGSQEHIRISQGHGDDDLDAYRRPIRWANRDDFRQREYAVTALYPRLLYTFSDCVVFVLRNPKTFQSSVLTRLLEWGATAMERSINQPTLPHCVIVLNGSDPALPPEEWDVGTARRSLLSTLDGALDRVPRFRELAALWRARGYHVETAEELILRYYGSFQVVRVPLHPHYGVMDEQIAKLRALVHEACERSWLAKWAANLDLDADEWHTYLQSGFDHFTAHIDIPFDLMQTSLMRNPIPSNFSDHVLQLCKALSAPSETPKRKTVTRTFDRMAKMVASCVMMYCVRSKKGRFFHQSLGDVPNGLRRAIDIYRERYSRCLYRSPDGTRACMLMRAGHSAKGHQDLLGVIAPGDHQAVLGENFGLSWTAQIEATLTEFSEVCTKARIDSLGGRERTEEQTALQLHKSNTKDFFDDVGSDVTSHVTCFACLMDTPEHILPCGHVLCTACVGAWGHAYRCSVAIDFCPVHSDYVDPVAIFPVKPAGAGVRILALEGGGVRGVIQLEFFAAIERAMGNHMAVQKFFDLIVGTGTGGLVATILSAEGQSVQEGRNTFIAICERAYGKKQHMLSGWLLGSTTKSQYAAEPLYEATKEAFADALFFGSPGHFSPGSRVAIPCVSEGRDQTVVLANYRRAPDDTTPYTLHRPHGPETELKVWECVCAGMANTTHFKPFSSGDHLLVEVGVTELFKFAKREARATWPDREEPDIFLSISTEGRSARSSTPTHGSQFSNLERLLSPYLRHAHGKVCEGKAAQAACQEDRSERRVRRQRENGDWEMRLHVPLDESLPPADSVADCESLRDTVRKRLQQPYLLAAVQRVASYLLATYFYLHVESDVSDRSPGSAYIACRRDDGHPETMKLGKILREKWTRDFSPYFCSPALRDEQGEPFKFDLSHDILTHMAQHGELAPNKVPLDRLLRGEESVSVYLVLSPKGDRKFPISGMPYVIRPRAWKPDHFNETDQPVRDGYGHSRTSSHSSVATGPPHRQTVFDSPGESHRSRLSSSSSMWSRSRPSRHSTTGPEDVRRSEENIGHVDDTSVEMTPGAADERGQRSSLTNARSCQRHRRPDPASGSRSARRHSAVEGEALPPREPTRAETSRPWRGGGLHAFSLADEHASQRASVREIEGDIRIGLDDAIDRAINEFGAPPTTR</sequence>
<dbReference type="GeneID" id="89932315"/>
<feature type="region of interest" description="Disordered" evidence="9">
    <location>
        <begin position="1"/>
        <end position="22"/>
    </location>
</feature>
<reference evidence="12 13" key="1">
    <citation type="submission" date="2023-08" db="EMBL/GenBank/DDBJ databases">
        <title>Black Yeasts Isolated from many extreme environments.</title>
        <authorList>
            <person name="Coleine C."/>
            <person name="Stajich J.E."/>
            <person name="Selbmann L."/>
        </authorList>
    </citation>
    <scope>NUCLEOTIDE SEQUENCE [LARGE SCALE GENOMIC DNA]</scope>
    <source>
        <strain evidence="12 13">CCFEE 5935</strain>
    </source>
</reference>
<dbReference type="GO" id="GO:0016042">
    <property type="term" value="P:lipid catabolic process"/>
    <property type="evidence" value="ECO:0007669"/>
    <property type="project" value="UniProtKB-KW"/>
</dbReference>
<feature type="compositionally biased region" description="Basic residues" evidence="9">
    <location>
        <begin position="1"/>
        <end position="12"/>
    </location>
</feature>
<dbReference type="GO" id="GO:0016020">
    <property type="term" value="C:membrane"/>
    <property type="evidence" value="ECO:0007669"/>
    <property type="project" value="TreeGrafter"/>
</dbReference>
<evidence type="ECO:0000256" key="1">
    <source>
        <dbReference type="ARBA" id="ARBA00022723"/>
    </source>
</evidence>
<evidence type="ECO:0000256" key="4">
    <source>
        <dbReference type="ARBA" id="ARBA00022833"/>
    </source>
</evidence>
<accession>A0AAV9NTV9</accession>
<dbReference type="EMBL" id="JAVRRT010000029">
    <property type="protein sequence ID" value="KAK5163057.1"/>
    <property type="molecule type" value="Genomic_DNA"/>
</dbReference>
<dbReference type="SUPFAM" id="SSF52540">
    <property type="entry name" value="P-loop containing nucleoside triphosphate hydrolases"/>
    <property type="match status" value="1"/>
</dbReference>
<keyword evidence="3" id="KW-0378">Hydrolase</keyword>
<evidence type="ECO:0000259" key="10">
    <source>
        <dbReference type="PROSITE" id="PS50089"/>
    </source>
</evidence>
<feature type="compositionally biased region" description="Basic and acidic residues" evidence="9">
    <location>
        <begin position="13"/>
        <end position="22"/>
    </location>
</feature>
<feature type="compositionally biased region" description="Basic and acidic residues" evidence="9">
    <location>
        <begin position="1192"/>
        <end position="1206"/>
    </location>
</feature>
<protein>
    <submittedName>
        <fullName evidence="12">Uncharacterized protein</fullName>
    </submittedName>
</protein>
<feature type="domain" description="PNPLA" evidence="11">
    <location>
        <begin position="661"/>
        <end position="864"/>
    </location>
</feature>
<feature type="region of interest" description="Disordered" evidence="9">
    <location>
        <begin position="1126"/>
        <end position="1276"/>
    </location>
</feature>
<name>A0AAV9NTV9_9PEZI</name>
<organism evidence="12 13">
    <name type="scientific">Saxophila tyrrhenica</name>
    <dbReference type="NCBI Taxonomy" id="1690608"/>
    <lineage>
        <taxon>Eukaryota</taxon>
        <taxon>Fungi</taxon>
        <taxon>Dikarya</taxon>
        <taxon>Ascomycota</taxon>
        <taxon>Pezizomycotina</taxon>
        <taxon>Dothideomycetes</taxon>
        <taxon>Dothideomycetidae</taxon>
        <taxon>Mycosphaerellales</taxon>
        <taxon>Extremaceae</taxon>
        <taxon>Saxophila</taxon>
    </lineage>
</organism>
<proteinExistence type="predicted"/>
<dbReference type="GO" id="GO:0046486">
    <property type="term" value="P:glycerolipid metabolic process"/>
    <property type="evidence" value="ECO:0007669"/>
    <property type="project" value="UniProtKB-ARBA"/>
</dbReference>
<keyword evidence="5" id="KW-0442">Lipid degradation</keyword>
<feature type="domain" description="RING-type" evidence="10">
    <location>
        <begin position="597"/>
        <end position="640"/>
    </location>
</feature>
<gene>
    <name evidence="12" type="ORF">LTR77_010992</name>
</gene>
<evidence type="ECO:0000256" key="3">
    <source>
        <dbReference type="ARBA" id="ARBA00022801"/>
    </source>
</evidence>
<dbReference type="PROSITE" id="PS50089">
    <property type="entry name" value="ZF_RING_2"/>
    <property type="match status" value="1"/>
</dbReference>
<keyword evidence="2 7" id="KW-0863">Zinc-finger</keyword>
<dbReference type="GO" id="GO:0047499">
    <property type="term" value="F:calcium-independent phospholipase A2 activity"/>
    <property type="evidence" value="ECO:0007669"/>
    <property type="project" value="TreeGrafter"/>
</dbReference>
<dbReference type="InterPro" id="IPR027417">
    <property type="entry name" value="P-loop_NTPase"/>
</dbReference>
<comment type="caution">
    <text evidence="8">Lacks conserved residue(s) required for the propagation of feature annotation.</text>
</comment>
<feature type="compositionally biased region" description="Low complexity" evidence="9">
    <location>
        <begin position="1171"/>
        <end position="1181"/>
    </location>
</feature>
<evidence type="ECO:0000313" key="12">
    <source>
        <dbReference type="EMBL" id="KAK5163057.1"/>
    </source>
</evidence>
<evidence type="ECO:0000256" key="2">
    <source>
        <dbReference type="ARBA" id="ARBA00022771"/>
    </source>
</evidence>
<dbReference type="InterPro" id="IPR002641">
    <property type="entry name" value="PNPLA_dom"/>
</dbReference>
<feature type="compositionally biased region" description="Polar residues" evidence="9">
    <location>
        <begin position="1141"/>
        <end position="1150"/>
    </location>
</feature>
<evidence type="ECO:0000256" key="5">
    <source>
        <dbReference type="ARBA" id="ARBA00022963"/>
    </source>
</evidence>
<dbReference type="InterPro" id="IPR017907">
    <property type="entry name" value="Znf_RING_CS"/>
</dbReference>
<feature type="compositionally biased region" description="Basic and acidic residues" evidence="9">
    <location>
        <begin position="1126"/>
        <end position="1139"/>
    </location>
</feature>
<dbReference type="GO" id="GO:0019369">
    <property type="term" value="P:arachidonate metabolic process"/>
    <property type="evidence" value="ECO:0007669"/>
    <property type="project" value="TreeGrafter"/>
</dbReference>
<dbReference type="RefSeq" id="XP_064653627.1">
    <property type="nucleotide sequence ID" value="XM_064808207.1"/>
</dbReference>
<evidence type="ECO:0000256" key="8">
    <source>
        <dbReference type="PROSITE-ProRule" id="PRU01161"/>
    </source>
</evidence>
<dbReference type="PANTHER" id="PTHR24185:SF1">
    <property type="entry name" value="CALCIUM-INDEPENDENT PHOSPHOLIPASE A2-GAMMA"/>
    <property type="match status" value="1"/>
</dbReference>
<dbReference type="Proteomes" id="UP001337655">
    <property type="component" value="Unassembled WGS sequence"/>
</dbReference>
<dbReference type="Gene3D" id="3.40.50.300">
    <property type="entry name" value="P-loop containing nucleotide triphosphate hydrolases"/>
    <property type="match status" value="1"/>
</dbReference>
<dbReference type="GO" id="GO:0008270">
    <property type="term" value="F:zinc ion binding"/>
    <property type="evidence" value="ECO:0007669"/>
    <property type="project" value="UniProtKB-KW"/>
</dbReference>
<evidence type="ECO:0000256" key="7">
    <source>
        <dbReference type="PROSITE-ProRule" id="PRU00175"/>
    </source>
</evidence>
<evidence type="ECO:0000256" key="9">
    <source>
        <dbReference type="SAM" id="MobiDB-lite"/>
    </source>
</evidence>
<keyword evidence="4" id="KW-0862">Zinc</keyword>
<dbReference type="Gene3D" id="3.40.1090.10">
    <property type="entry name" value="Cytosolic phospholipase A2 catalytic domain"/>
    <property type="match status" value="1"/>
</dbReference>
<feature type="short sequence motif" description="GXGXXG" evidence="8">
    <location>
        <begin position="665"/>
        <end position="670"/>
    </location>
</feature>
<dbReference type="PROSITE" id="PS51635">
    <property type="entry name" value="PNPLA"/>
    <property type="match status" value="1"/>
</dbReference>
<dbReference type="InterPro" id="IPR001841">
    <property type="entry name" value="Znf_RING"/>
</dbReference>
<keyword evidence="13" id="KW-1185">Reference proteome</keyword>